<organism evidence="9 10">
    <name type="scientific">Plantibacter elymi</name>
    <name type="common">nom. nud.</name>
    <dbReference type="NCBI Taxonomy" id="199708"/>
    <lineage>
        <taxon>Bacteria</taxon>
        <taxon>Bacillati</taxon>
        <taxon>Actinomycetota</taxon>
        <taxon>Actinomycetes</taxon>
        <taxon>Micrococcales</taxon>
        <taxon>Microbacteriaceae</taxon>
        <taxon>Plantibacter</taxon>
    </lineage>
</organism>
<dbReference type="RefSeq" id="WP_086474447.1">
    <property type="nucleotide sequence ID" value="NZ_FXWJ01000004.1"/>
</dbReference>
<evidence type="ECO:0000256" key="1">
    <source>
        <dbReference type="ARBA" id="ARBA00004141"/>
    </source>
</evidence>
<feature type="transmembrane region" description="Helical" evidence="7">
    <location>
        <begin position="304"/>
        <end position="325"/>
    </location>
</feature>
<evidence type="ECO:0000313" key="9">
    <source>
        <dbReference type="EMBL" id="SMQ72419.1"/>
    </source>
</evidence>
<proteinExistence type="inferred from homology"/>
<keyword evidence="3" id="KW-0813">Transport</keyword>
<feature type="transmembrane region" description="Helical" evidence="7">
    <location>
        <begin position="369"/>
        <end position="393"/>
    </location>
</feature>
<protein>
    <submittedName>
        <fullName evidence="9">Potassium/proton antiporter membrane subunit, CPA2 family</fullName>
    </submittedName>
</protein>
<gene>
    <name evidence="9" type="ORF">SAMN06295909_2708</name>
</gene>
<name>A0ABY1REJ4_9MICO</name>
<evidence type="ECO:0000313" key="10">
    <source>
        <dbReference type="Proteomes" id="UP000194464"/>
    </source>
</evidence>
<evidence type="ECO:0000256" key="6">
    <source>
        <dbReference type="ARBA" id="ARBA00023136"/>
    </source>
</evidence>
<keyword evidence="4 7" id="KW-0812">Transmembrane</keyword>
<evidence type="ECO:0000259" key="8">
    <source>
        <dbReference type="Pfam" id="PF00999"/>
    </source>
</evidence>
<feature type="transmembrane region" description="Helical" evidence="7">
    <location>
        <begin position="127"/>
        <end position="146"/>
    </location>
</feature>
<evidence type="ECO:0000256" key="4">
    <source>
        <dbReference type="ARBA" id="ARBA00022692"/>
    </source>
</evidence>
<dbReference type="Gene3D" id="1.20.1530.20">
    <property type="match status" value="1"/>
</dbReference>
<dbReference type="Proteomes" id="UP000194464">
    <property type="component" value="Unassembled WGS sequence"/>
</dbReference>
<keyword evidence="5 7" id="KW-1133">Transmembrane helix</keyword>
<feature type="transmembrane region" description="Helical" evidence="7">
    <location>
        <begin position="65"/>
        <end position="85"/>
    </location>
</feature>
<comment type="caution">
    <text evidence="9">The sequence shown here is derived from an EMBL/GenBank/DDBJ whole genome shotgun (WGS) entry which is preliminary data.</text>
</comment>
<dbReference type="PANTHER" id="PTHR42751">
    <property type="entry name" value="SODIUM/HYDROGEN EXCHANGER FAMILY/TRKA DOMAIN PROTEIN"/>
    <property type="match status" value="1"/>
</dbReference>
<keyword evidence="10" id="KW-1185">Reference proteome</keyword>
<feature type="transmembrane region" description="Helical" evidence="7">
    <location>
        <begin position="224"/>
        <end position="241"/>
    </location>
</feature>
<comment type="subcellular location">
    <subcellularLocation>
        <location evidence="1">Membrane</location>
        <topology evidence="1">Multi-pass membrane protein</topology>
    </subcellularLocation>
</comment>
<reference evidence="9 10" key="1">
    <citation type="submission" date="2017-04" db="EMBL/GenBank/DDBJ databases">
        <authorList>
            <person name="Varghese N."/>
            <person name="Submissions S."/>
        </authorList>
    </citation>
    <scope>NUCLEOTIDE SEQUENCE [LARGE SCALE GENOMIC DNA]</scope>
    <source>
        <strain evidence="9 10">VKM Ac-1784</strain>
    </source>
</reference>
<sequence>MLHAATDNPHLGQDLLILGVLFVIAYILGRLGKLIGLPSIPVYMLVGLLASPYTGWFPLDFASAQIELIAVFGLVLLLFNLGLEFDQDEFFGNAGKLIVSGGSYILVNMAAGLVFGFLVGWGTREALIIAGITATSSSAIVTKLLIELKRLTNDETPMILGVTVVEDIFIAIYLAIVGVVLSGETEVWPVIGKLAIAFTFILVMFAIARFGGRFVSRLFRTKDDELFTILFFGLAVAFGGIGELLGVTDAIGAFLIGLVLGATRFRNKIEQIAIPLRDVFGAFFFLNFGLALDATKFGSVLVPVLLAVLMTVVLNVLAGQFVAWLNGLGPQAGINAAVILQNRGEFALILATLSLSAGLNPLIQPFAGLYVLIMAVMGPIVAGRSEQIGTVILRPRRRKARRVEQVDTTAEEAIALVEGAGDHQDTTPADTDQAAIDRLVEQAMNDPEPPARKREPDY</sequence>
<feature type="transmembrane region" description="Helical" evidence="7">
    <location>
        <begin position="272"/>
        <end position="292"/>
    </location>
</feature>
<dbReference type="InterPro" id="IPR006153">
    <property type="entry name" value="Cation/H_exchanger_TM"/>
</dbReference>
<feature type="transmembrane region" description="Helical" evidence="7">
    <location>
        <begin position="187"/>
        <end position="212"/>
    </location>
</feature>
<dbReference type="InterPro" id="IPR038770">
    <property type="entry name" value="Na+/solute_symporter_sf"/>
</dbReference>
<feature type="transmembrane region" description="Helical" evidence="7">
    <location>
        <begin position="158"/>
        <end position="181"/>
    </location>
</feature>
<feature type="domain" description="Cation/H+ exchanger transmembrane" evidence="8">
    <location>
        <begin position="23"/>
        <end position="380"/>
    </location>
</feature>
<evidence type="ECO:0000256" key="5">
    <source>
        <dbReference type="ARBA" id="ARBA00022989"/>
    </source>
</evidence>
<evidence type="ECO:0000256" key="2">
    <source>
        <dbReference type="ARBA" id="ARBA00005551"/>
    </source>
</evidence>
<evidence type="ECO:0000256" key="7">
    <source>
        <dbReference type="SAM" id="Phobius"/>
    </source>
</evidence>
<comment type="similarity">
    <text evidence="2">Belongs to the monovalent cation:proton antiporter 2 (CPA2) transporter (TC 2.A.37) family.</text>
</comment>
<dbReference type="PANTHER" id="PTHR42751:SF4">
    <property type="entry name" value="K(+)_H(+) ANTIPORTER SUBUNIT KHTU"/>
    <property type="match status" value="1"/>
</dbReference>
<accession>A0ABY1REJ4</accession>
<dbReference type="Pfam" id="PF00999">
    <property type="entry name" value="Na_H_Exchanger"/>
    <property type="match status" value="1"/>
</dbReference>
<feature type="transmembrane region" description="Helical" evidence="7">
    <location>
        <begin position="97"/>
        <end position="121"/>
    </location>
</feature>
<dbReference type="EMBL" id="FXWJ01000004">
    <property type="protein sequence ID" value="SMQ72419.1"/>
    <property type="molecule type" value="Genomic_DNA"/>
</dbReference>
<feature type="transmembrane region" description="Helical" evidence="7">
    <location>
        <begin position="40"/>
        <end position="59"/>
    </location>
</feature>
<keyword evidence="6 7" id="KW-0472">Membrane</keyword>
<evidence type="ECO:0000256" key="3">
    <source>
        <dbReference type="ARBA" id="ARBA00022448"/>
    </source>
</evidence>
<feature type="transmembrane region" description="Helical" evidence="7">
    <location>
        <begin position="12"/>
        <end position="28"/>
    </location>
</feature>